<evidence type="ECO:0000313" key="2">
    <source>
        <dbReference type="Proteomes" id="UP001165667"/>
    </source>
</evidence>
<name>A0AA41YV84_9HYPH</name>
<reference evidence="1" key="1">
    <citation type="submission" date="2022-05" db="EMBL/GenBank/DDBJ databases">
        <authorList>
            <person name="Pankratov T."/>
        </authorList>
    </citation>
    <scope>NUCLEOTIDE SEQUENCE</scope>
    <source>
        <strain evidence="1">BP6-180914</strain>
    </source>
</reference>
<dbReference type="EMBL" id="JAMOIM010000008">
    <property type="protein sequence ID" value="MCW6509186.1"/>
    <property type="molecule type" value="Genomic_DNA"/>
</dbReference>
<organism evidence="1 2">
    <name type="scientific">Lichenifustis flavocetrariae</name>
    <dbReference type="NCBI Taxonomy" id="2949735"/>
    <lineage>
        <taxon>Bacteria</taxon>
        <taxon>Pseudomonadati</taxon>
        <taxon>Pseudomonadota</taxon>
        <taxon>Alphaproteobacteria</taxon>
        <taxon>Hyphomicrobiales</taxon>
        <taxon>Lichenihabitantaceae</taxon>
        <taxon>Lichenifustis</taxon>
    </lineage>
</organism>
<dbReference type="AlphaFoldDB" id="A0AA41YV84"/>
<proteinExistence type="predicted"/>
<dbReference type="Proteomes" id="UP001165667">
    <property type="component" value="Unassembled WGS sequence"/>
</dbReference>
<sequence>MNARIHVLAAEGVRAGLDLEIGQLAAFIVTDEGRQIAPFHRVPWAETAMPEVEMPPHLRRMSMDFFCAPFGPNDVDPAPYHGWPANSRWSVIDDQRLPDGHRATFRLDQTVLGATLTKTLTVRDGHPFLYQAHRFDGGTGALSLGQHAMVHFPSDGLVSFSEKKFAETSRTPLEGDPAQGRSVFRYPAQGPLNAFPCGDGTTVDLHNYPVAQKHDDLVALIENPANPLGWAAAVRPEQRDMALILKSPRTLPITLLWYSNGGRFYPPWSERHTGVLGIEEACSSFADGHRASIGTNALSAQGVQTCVELDGGIEIRTVIGALGSTAKPSRVRNVIQESDRLLIDTETAQKRVPFDHNFLEVPI</sequence>
<gene>
    <name evidence="1" type="ORF">M8523_14255</name>
</gene>
<evidence type="ECO:0000313" key="1">
    <source>
        <dbReference type="EMBL" id="MCW6509186.1"/>
    </source>
</evidence>
<comment type="caution">
    <text evidence="1">The sequence shown here is derived from an EMBL/GenBank/DDBJ whole genome shotgun (WGS) entry which is preliminary data.</text>
</comment>
<dbReference type="RefSeq" id="WP_282585547.1">
    <property type="nucleotide sequence ID" value="NZ_JAMOIM010000008.1"/>
</dbReference>
<protein>
    <submittedName>
        <fullName evidence="1">Uncharacterized protein</fullName>
    </submittedName>
</protein>
<keyword evidence="2" id="KW-1185">Reference proteome</keyword>
<accession>A0AA41YV84</accession>